<dbReference type="EMBL" id="HBUF01236073">
    <property type="protein sequence ID" value="CAG6675279.1"/>
    <property type="molecule type" value="Transcribed_RNA"/>
</dbReference>
<proteinExistence type="predicted"/>
<accession>A0A8D8SSR5</accession>
<reference evidence="1" key="1">
    <citation type="submission" date="2021-05" db="EMBL/GenBank/DDBJ databases">
        <authorList>
            <person name="Alioto T."/>
            <person name="Alioto T."/>
            <person name="Gomez Garrido J."/>
        </authorList>
    </citation>
    <scope>NUCLEOTIDE SEQUENCE</scope>
</reference>
<sequence length="163" mass="18396">MDSFGLGHISDILSSSFATVLPHIDFGSCTGSERWHSRCTTAVDNIDVSVCNRPDYDDSCEPFSHNPTRCDFCRKPKLCNWSTSCLFRSTNFDFSPDSVFCKSCRYSFSFDFAEWSDISISSAERSTSSKPRNCSNTDYTDNDHGRSACNSYIRQSTSDYSHN</sequence>
<dbReference type="AlphaFoldDB" id="A0A8D8SSR5"/>
<organism evidence="1">
    <name type="scientific">Cacopsylla melanoneura</name>
    <dbReference type="NCBI Taxonomy" id="428564"/>
    <lineage>
        <taxon>Eukaryota</taxon>
        <taxon>Metazoa</taxon>
        <taxon>Ecdysozoa</taxon>
        <taxon>Arthropoda</taxon>
        <taxon>Hexapoda</taxon>
        <taxon>Insecta</taxon>
        <taxon>Pterygota</taxon>
        <taxon>Neoptera</taxon>
        <taxon>Paraneoptera</taxon>
        <taxon>Hemiptera</taxon>
        <taxon>Sternorrhyncha</taxon>
        <taxon>Psylloidea</taxon>
        <taxon>Psyllidae</taxon>
        <taxon>Psyllinae</taxon>
        <taxon>Cacopsylla</taxon>
    </lineage>
</organism>
<evidence type="ECO:0000313" key="1">
    <source>
        <dbReference type="EMBL" id="CAG6675279.1"/>
    </source>
</evidence>
<protein>
    <submittedName>
        <fullName evidence="1">Uncharacterized protein</fullName>
    </submittedName>
</protein>
<name>A0A8D8SSR5_9HEMI</name>